<dbReference type="GO" id="GO:0004534">
    <property type="term" value="F:5'-3' RNA exonuclease activity"/>
    <property type="evidence" value="ECO:0007669"/>
    <property type="project" value="UniProtKB-UniRule"/>
</dbReference>
<dbReference type="CDD" id="cd18673">
    <property type="entry name" value="PIN_XRN1-2-like"/>
    <property type="match status" value="1"/>
</dbReference>
<evidence type="ECO:0000256" key="5">
    <source>
        <dbReference type="ARBA" id="ARBA00022839"/>
    </source>
</evidence>
<dbReference type="GO" id="GO:0005634">
    <property type="term" value="C:nucleus"/>
    <property type="evidence" value="ECO:0007669"/>
    <property type="project" value="InterPro"/>
</dbReference>
<dbReference type="InterPro" id="IPR004859">
    <property type="entry name" value="Xrn1_N"/>
</dbReference>
<comment type="caution">
    <text evidence="9">The sequence shown here is derived from an EMBL/GenBank/DDBJ whole genome shotgun (WGS) entry which is preliminary data.</text>
</comment>
<evidence type="ECO:0000259" key="8">
    <source>
        <dbReference type="Pfam" id="PF17846"/>
    </source>
</evidence>
<evidence type="ECO:0000313" key="10">
    <source>
        <dbReference type="Proteomes" id="UP000447434"/>
    </source>
</evidence>
<dbReference type="InterPro" id="IPR027073">
    <property type="entry name" value="5_3_exoribonuclease"/>
</dbReference>
<evidence type="ECO:0000313" key="9">
    <source>
        <dbReference type="EMBL" id="KAE9620621.1"/>
    </source>
</evidence>
<dbReference type="GO" id="GO:0003723">
    <property type="term" value="F:RNA binding"/>
    <property type="evidence" value="ECO:0007669"/>
    <property type="project" value="TreeGrafter"/>
</dbReference>
<evidence type="ECO:0000256" key="4">
    <source>
        <dbReference type="ARBA" id="ARBA00022801"/>
    </source>
</evidence>
<evidence type="ECO:0000256" key="1">
    <source>
        <dbReference type="ARBA" id="ARBA00006994"/>
    </source>
</evidence>
<dbReference type="EC" id="3.1.13.-" evidence="6"/>
<reference evidence="10" key="1">
    <citation type="journal article" date="2020" name="Nat. Commun.">
        <title>Genome sequence of the cluster root forming white lupin.</title>
        <authorList>
            <person name="Hufnagel B."/>
            <person name="Marques A."/>
            <person name="Soriano A."/>
            <person name="Marques L."/>
            <person name="Divol F."/>
            <person name="Doumas P."/>
            <person name="Sallet E."/>
            <person name="Mancinotti D."/>
            <person name="Carrere S."/>
            <person name="Marande W."/>
            <person name="Arribat S."/>
            <person name="Keller J."/>
            <person name="Huneau C."/>
            <person name="Blein T."/>
            <person name="Aime D."/>
            <person name="Laguerre M."/>
            <person name="Taylor J."/>
            <person name="Schubert V."/>
            <person name="Nelson M."/>
            <person name="Geu-Flores F."/>
            <person name="Crespi M."/>
            <person name="Gallardo-Guerrero K."/>
            <person name="Delaux P.-M."/>
            <person name="Salse J."/>
            <person name="Berges H."/>
            <person name="Guyot R."/>
            <person name="Gouzy J."/>
            <person name="Peret B."/>
        </authorList>
    </citation>
    <scope>NUCLEOTIDE SEQUENCE [LARGE SCALE GENOMIC DNA]</scope>
    <source>
        <strain evidence="10">cv. Amiga</strain>
    </source>
</reference>
<keyword evidence="10" id="KW-1185">Reference proteome</keyword>
<feature type="domain" description="Xrn1 helical" evidence="8">
    <location>
        <begin position="324"/>
        <end position="774"/>
    </location>
</feature>
<dbReference type="OrthoDB" id="372487at2759"/>
<feature type="domain" description="Xrn1 N-terminal" evidence="7">
    <location>
        <begin position="1"/>
        <end position="60"/>
    </location>
</feature>
<dbReference type="Gene3D" id="1.25.40.1050">
    <property type="match status" value="1"/>
</dbReference>
<proteinExistence type="inferred from homology"/>
<comment type="similarity">
    <text evidence="1 6">Belongs to the 5'-3' exonuclease family. XRN2/RAT1 subfamily.</text>
</comment>
<comment type="function">
    <text evidence="6">Possesses 5'-&gt;3' exoribonuclease activity. Acts as an endogenous post-transcriptional gene silencing (PTGS) suppressor.</text>
</comment>
<dbReference type="GO" id="GO:0006397">
    <property type="term" value="P:mRNA processing"/>
    <property type="evidence" value="ECO:0007669"/>
    <property type="project" value="UniProtKB-UniRule"/>
</dbReference>
<evidence type="ECO:0000256" key="6">
    <source>
        <dbReference type="PIRNR" id="PIRNR037239"/>
    </source>
</evidence>
<dbReference type="Gene3D" id="3.40.50.12390">
    <property type="match status" value="2"/>
</dbReference>
<gene>
    <name evidence="9" type="ORF">Lalb_Chr01g0004981</name>
</gene>
<keyword evidence="5 6" id="KW-0269">Exonuclease</keyword>
<dbReference type="PANTHER" id="PTHR12341:SF62">
    <property type="entry name" value="5'-3' EXORIBONUCLEASE 3-LIKE"/>
    <property type="match status" value="1"/>
</dbReference>
<sequence length="938" mass="108986">MGVPSFYRWLINKYPNVAVRAKEDINTDINMPNPNGFEFDNLYLDMNGIIHPCFHPEGDNVSYSLLYTFQSRFSFSFISVQNLTRRLNIFYFEFVSLFMNYLHHFFNVMQSSPPTTIEEVKKNIFNYIDRLVNIVRPRKLLYMAIDGVAPRAKMNQQRSRRFSSAKESSIREFEEDKLRKQFEREGIQVLPKQESELSDSNIITPGTEFMHELSNALQSYISSRIMSNSWKDIMVILSDANVPGEGEHKIMSYIRAQRNVPNYDPNTRHCLYGLDADLIMLALATHEPHFSILRDVVTEFLHVWLLREYLELDMKIEDPPENFKFDFERIIDDLVFMCFFAGNDFLPKMPTLEINEGAIDLLMTVYKKEFKKLGGYLVDMSKVGEKKFAFVKLSRAEKFILMVGTYEEQIFRRRSEIRERKLRRLIRDHENSGQEKEHCFSLDDNESSSDCALVIKKGAASKNLSPSYDELFQNTKYLKELLNTCIRQQNDLFKSGKFPNDKVKFGTPGWRQRYYKEKFSVEGSIDIESKRKEIAQKYTEGLLWVLQYYYSGVPSWTWFYPYNYGPFASDLKGMGQVRVNFKEGKPFLPFDQLLSVLPPSSAHALPSAYSQLMLSEESNILDFYPLDFEFDTEGKQFMWQCICKLPFIDEARLLAETRELHKGLSKNEASRNSVKVDTLILRRNSIVAEKLSSLSQEPNPYFKSTTCRGDDNGCIISLCHECVGKPCLQLNLFDNLQEDYVPCLCFNLPRGSSQVPRLLSGVKLPEKIISDGDIMETILWHEKETRYKSRNYNSHWGAQKLYPMAVNPVRKFSSNSFSEVLHKDAGIGWGSGRGKTYNNSNMRRTDMVQNERVSFWSNSLNQHEDSGCYNVNAIRDRRCQAFVDNFRPIRPNQSSNVSHRGSYSRPLLYGRGQHGSNISLSTQSSGSKIWHVKDQNRW</sequence>
<dbReference type="InterPro" id="IPR041412">
    <property type="entry name" value="Xrn1_helical"/>
</dbReference>
<dbReference type="PANTHER" id="PTHR12341">
    <property type="entry name" value="5'-&gt;3' EXORIBONUCLEASE"/>
    <property type="match status" value="1"/>
</dbReference>
<dbReference type="Pfam" id="PF17846">
    <property type="entry name" value="XRN_M"/>
    <property type="match status" value="1"/>
</dbReference>
<dbReference type="AlphaFoldDB" id="A0A6A4R3P9"/>
<keyword evidence="4 6" id="KW-0378">Hydrolase</keyword>
<keyword evidence="3 6" id="KW-0540">Nuclease</keyword>
<organism evidence="9 10">
    <name type="scientific">Lupinus albus</name>
    <name type="common">White lupine</name>
    <name type="synonym">Lupinus termis</name>
    <dbReference type="NCBI Taxonomy" id="3870"/>
    <lineage>
        <taxon>Eukaryota</taxon>
        <taxon>Viridiplantae</taxon>
        <taxon>Streptophyta</taxon>
        <taxon>Embryophyta</taxon>
        <taxon>Tracheophyta</taxon>
        <taxon>Spermatophyta</taxon>
        <taxon>Magnoliopsida</taxon>
        <taxon>eudicotyledons</taxon>
        <taxon>Gunneridae</taxon>
        <taxon>Pentapetalae</taxon>
        <taxon>rosids</taxon>
        <taxon>fabids</taxon>
        <taxon>Fabales</taxon>
        <taxon>Fabaceae</taxon>
        <taxon>Papilionoideae</taxon>
        <taxon>50 kb inversion clade</taxon>
        <taxon>genistoids sensu lato</taxon>
        <taxon>core genistoids</taxon>
        <taxon>Genisteae</taxon>
        <taxon>Lupinus</taxon>
    </lineage>
</organism>
<dbReference type="PIRSF" id="PIRSF037239">
    <property type="entry name" value="Exonuclease_Xrn2"/>
    <property type="match status" value="1"/>
</dbReference>
<dbReference type="Pfam" id="PF03159">
    <property type="entry name" value="XRN_N"/>
    <property type="match status" value="2"/>
</dbReference>
<feature type="domain" description="Xrn1 N-terminal" evidence="7">
    <location>
        <begin position="84"/>
        <end position="295"/>
    </location>
</feature>
<protein>
    <recommendedName>
        <fullName evidence="6">5'-3' exoribonuclease</fullName>
        <ecNumber evidence="6">3.1.13.-</ecNumber>
    </recommendedName>
</protein>
<dbReference type="InterPro" id="IPR017151">
    <property type="entry name" value="Xrn2/3/4"/>
</dbReference>
<dbReference type="GO" id="GO:0000956">
    <property type="term" value="P:nuclear-transcribed mRNA catabolic process"/>
    <property type="evidence" value="ECO:0007669"/>
    <property type="project" value="TreeGrafter"/>
</dbReference>
<evidence type="ECO:0000259" key="7">
    <source>
        <dbReference type="Pfam" id="PF03159"/>
    </source>
</evidence>
<evidence type="ECO:0000256" key="2">
    <source>
        <dbReference type="ARBA" id="ARBA00022664"/>
    </source>
</evidence>
<accession>A0A6A4R3P9</accession>
<keyword evidence="2 6" id="KW-0507">mRNA processing</keyword>
<evidence type="ECO:0000256" key="3">
    <source>
        <dbReference type="ARBA" id="ARBA00022722"/>
    </source>
</evidence>
<dbReference type="EMBL" id="WOCE01000001">
    <property type="protein sequence ID" value="KAE9620621.1"/>
    <property type="molecule type" value="Genomic_DNA"/>
</dbReference>
<dbReference type="Proteomes" id="UP000447434">
    <property type="component" value="Chromosome 1"/>
</dbReference>
<name>A0A6A4R3P9_LUPAL</name>